<dbReference type="PANTHER" id="PTHR19302">
    <property type="entry name" value="GAMMA TUBULIN COMPLEX PROTEIN"/>
    <property type="match status" value="1"/>
</dbReference>
<dbReference type="Pfam" id="PF17681">
    <property type="entry name" value="GCP_N_terminal"/>
    <property type="match status" value="1"/>
</dbReference>
<dbReference type="GO" id="GO:0005816">
    <property type="term" value="C:spindle pole body"/>
    <property type="evidence" value="ECO:0007669"/>
    <property type="project" value="UniProtKB-ARBA"/>
</dbReference>
<keyword evidence="6" id="KW-0175">Coiled coil</keyword>
<gene>
    <name evidence="9" type="ORF">C361_02668</name>
</gene>
<evidence type="ECO:0000313" key="9">
    <source>
        <dbReference type="EMBL" id="OXG24119.1"/>
    </source>
</evidence>
<dbReference type="GO" id="GO:0000278">
    <property type="term" value="P:mitotic cell cycle"/>
    <property type="evidence" value="ECO:0007669"/>
    <property type="project" value="TreeGrafter"/>
</dbReference>
<evidence type="ECO:0000256" key="6">
    <source>
        <dbReference type="SAM" id="Coils"/>
    </source>
</evidence>
<accession>A0A854QM79</accession>
<dbReference type="InterPro" id="IPR040457">
    <property type="entry name" value="GCP_C"/>
</dbReference>
<evidence type="ECO:0000256" key="3">
    <source>
        <dbReference type="ARBA" id="ARBA00022701"/>
    </source>
</evidence>
<dbReference type="Proteomes" id="UP000199727">
    <property type="component" value="Unassembled WGS sequence"/>
</dbReference>
<evidence type="ECO:0000259" key="7">
    <source>
        <dbReference type="Pfam" id="PF04130"/>
    </source>
</evidence>
<evidence type="ECO:0000256" key="5">
    <source>
        <dbReference type="RuleBase" id="RU363050"/>
    </source>
</evidence>
<dbReference type="InterPro" id="IPR041470">
    <property type="entry name" value="GCP_N"/>
</dbReference>
<protein>
    <recommendedName>
        <fullName evidence="5">Spindle pole body component</fullName>
    </recommendedName>
</protein>
<evidence type="ECO:0000259" key="8">
    <source>
        <dbReference type="Pfam" id="PF17681"/>
    </source>
</evidence>
<name>A0A854QM79_CRYNE</name>
<evidence type="ECO:0000256" key="4">
    <source>
        <dbReference type="ARBA" id="ARBA00023212"/>
    </source>
</evidence>
<keyword evidence="2 5" id="KW-0963">Cytoplasm</keyword>
<dbReference type="GO" id="GO:0000922">
    <property type="term" value="C:spindle pole"/>
    <property type="evidence" value="ECO:0007669"/>
    <property type="project" value="InterPro"/>
</dbReference>
<dbReference type="InterPro" id="IPR042241">
    <property type="entry name" value="GCP_C_sf"/>
</dbReference>
<dbReference type="GO" id="GO:0051225">
    <property type="term" value="P:spindle assembly"/>
    <property type="evidence" value="ECO:0007669"/>
    <property type="project" value="TreeGrafter"/>
</dbReference>
<comment type="caution">
    <text evidence="9">The sequence shown here is derived from an EMBL/GenBank/DDBJ whole genome shotgun (WGS) entry which is preliminary data.</text>
</comment>
<dbReference type="GO" id="GO:0051321">
    <property type="term" value="P:meiotic cell cycle"/>
    <property type="evidence" value="ECO:0007669"/>
    <property type="project" value="TreeGrafter"/>
</dbReference>
<dbReference type="EMBL" id="AMKT01000034">
    <property type="protein sequence ID" value="OXG24119.1"/>
    <property type="molecule type" value="Genomic_DNA"/>
</dbReference>
<keyword evidence="4 5" id="KW-0206">Cytoskeleton</keyword>
<dbReference type="GO" id="GO:0051011">
    <property type="term" value="F:microtubule minus-end binding"/>
    <property type="evidence" value="ECO:0007669"/>
    <property type="project" value="TreeGrafter"/>
</dbReference>
<evidence type="ECO:0000256" key="2">
    <source>
        <dbReference type="ARBA" id="ARBA00022490"/>
    </source>
</evidence>
<dbReference type="OrthoDB" id="66546at2759"/>
<keyword evidence="3 5" id="KW-0493">Microtubule</keyword>
<dbReference type="AlphaFoldDB" id="A0A854QM79"/>
<dbReference type="Pfam" id="PF04130">
    <property type="entry name" value="GCP_C_terminal"/>
    <property type="match status" value="1"/>
</dbReference>
<dbReference type="GO" id="GO:0031122">
    <property type="term" value="P:cytoplasmic microtubule organization"/>
    <property type="evidence" value="ECO:0007669"/>
    <property type="project" value="TreeGrafter"/>
</dbReference>
<evidence type="ECO:0000256" key="1">
    <source>
        <dbReference type="ARBA" id="ARBA00010337"/>
    </source>
</evidence>
<reference evidence="9 10" key="1">
    <citation type="submission" date="2017-06" db="EMBL/GenBank/DDBJ databases">
        <title>Global population genomics of the pathogenic fungus Cryptococcus neoformans var. grubii.</title>
        <authorList>
            <person name="Cuomo C."/>
            <person name="Litvintseva A."/>
            <person name="Chen Y."/>
            <person name="Young S."/>
            <person name="Zeng Q."/>
            <person name="Chapman S."/>
            <person name="Gujja S."/>
            <person name="Saif S."/>
            <person name="Birren B."/>
        </authorList>
    </citation>
    <scope>NUCLEOTIDE SEQUENCE [LARGE SCALE GENOMIC DNA]</scope>
    <source>
        <strain evidence="9 10">Tu259-1</strain>
    </source>
</reference>
<feature type="domain" description="Gamma tubulin complex component C-terminal" evidence="7">
    <location>
        <begin position="659"/>
        <end position="978"/>
    </location>
</feature>
<feature type="coiled-coil region" evidence="6">
    <location>
        <begin position="83"/>
        <end position="110"/>
    </location>
</feature>
<dbReference type="GO" id="GO:0005874">
    <property type="term" value="C:microtubule"/>
    <property type="evidence" value="ECO:0007669"/>
    <property type="project" value="UniProtKB-KW"/>
</dbReference>
<feature type="domain" description="Gamma tubulin complex component protein N-terminal" evidence="8">
    <location>
        <begin position="303"/>
        <end position="599"/>
    </location>
</feature>
<organism evidence="9 10">
    <name type="scientific">Cryptococcus neoformans Tu259-1</name>
    <dbReference type="NCBI Taxonomy" id="1230072"/>
    <lineage>
        <taxon>Eukaryota</taxon>
        <taxon>Fungi</taxon>
        <taxon>Dikarya</taxon>
        <taxon>Basidiomycota</taxon>
        <taxon>Agaricomycotina</taxon>
        <taxon>Tremellomycetes</taxon>
        <taxon>Tremellales</taxon>
        <taxon>Cryptococcaceae</taxon>
        <taxon>Cryptococcus</taxon>
        <taxon>Cryptococcus neoformans species complex</taxon>
    </lineage>
</organism>
<proteinExistence type="inferred from homology"/>
<sequence length="995" mass="113335">MNHAWRQPVTMPSDSIAPSMSSLSQDLVCSLIPSITESSNSRLFSHLSSKVRSEIKADKYGGTRKEWNEVSQSIVGLAEAGRIRVQEDLAEGLEKNLSALNRHREQAKNVWEEDVPIKMDNLPQHVHFLLNLAEKPTYQTHAFAYDYIHRSAPIGPTPEQLLYQQIMEENPFDPGEVWDEEVRHGWTDSDTDVMSDLSAQSPSDNEIATLGDLAMRMKLESKEQEERAQREEAELKGRAVEELAKKLKNGYWKEQQEVETMRKGLYSWKELTTNTSVAAMAKNFFPASFSNNSKAISASQLQRELIFALSGRPGILFTFDERADCQIISDHPHVKTFSPGALEDILMTFRSHASQASKLRLFVQKTFQPPVPADLARQTQVTTKTVQAFGEAIREVLELHDTWLSNLEASFTLGSRHGQFSSSVPGVPASTTPLLLIHELEQVHAPILRYLSEFVPYAHSPTLLLNLIYSAVVNTRQTGSTSHITSSLFKLFYRSAEPMWHMLGIWLQQGMPVPLSLTDPEQLAFSSHSLDDGERELDREFFIKRDKDVSWADEDFWDCGFVVRDEGWPMWMGDEIGTMIMEAGKAQGLLRSLLGSVNTEIVKEWSPLVDVLTGPMDGFTFPFLLGETDIVEKVVGYLQPLCQLVQFHLRRVLDEECALMQHLEAIEGTMLLRGFEVIHEWTEGLFKKIVKGGPWSDFQLLTSSIRTVTEARQAFWMNPNALRIRTTRLQGVYLGPRALGAIRADYLVPFPLSQIFTETSIAIRAEVFTFVLQLSMGRWILAETKRTDKEMMILSLPNDQRRELRSLWCMRGKLLWLLDVVYSWLTGRVIETQTASFRNKLEELTSLGSMITLELEHTRKIRDYCFLNPAPSDLLEAIFGILDMTCTLSDSLSSFKAQSTPEKTPQFVTKRRRRVRRPQRDLSSDEEMEKMIKGSSKTMVEYKKVSSGKTNLQEANRELQCCVRVIKHAIEKLSMERDGELWAELSIALEEWHEV</sequence>
<dbReference type="GO" id="GO:0007020">
    <property type="term" value="P:microtubule nucleation"/>
    <property type="evidence" value="ECO:0007669"/>
    <property type="project" value="InterPro"/>
</dbReference>
<dbReference type="PANTHER" id="PTHR19302:SF33">
    <property type="entry name" value="GAMMA-TUBULIN COMPLEX COMPONENT 5"/>
    <property type="match status" value="1"/>
</dbReference>
<comment type="similarity">
    <text evidence="1 5">Belongs to the TUBGCP family.</text>
</comment>
<dbReference type="Gene3D" id="1.20.120.1900">
    <property type="entry name" value="Gamma-tubulin complex, C-terminal domain"/>
    <property type="match status" value="1"/>
</dbReference>
<dbReference type="GO" id="GO:0043015">
    <property type="term" value="F:gamma-tubulin binding"/>
    <property type="evidence" value="ECO:0007669"/>
    <property type="project" value="InterPro"/>
</dbReference>
<evidence type="ECO:0000313" key="10">
    <source>
        <dbReference type="Proteomes" id="UP000199727"/>
    </source>
</evidence>
<comment type="subcellular location">
    <subcellularLocation>
        <location evidence="5">Cytoplasm</location>
        <location evidence="5">Cytoskeleton</location>
        <location evidence="5">Microtubule organizing center</location>
    </subcellularLocation>
</comment>
<dbReference type="GO" id="GO:0000930">
    <property type="term" value="C:gamma-tubulin complex"/>
    <property type="evidence" value="ECO:0007669"/>
    <property type="project" value="UniProtKB-ARBA"/>
</dbReference>
<dbReference type="InterPro" id="IPR007259">
    <property type="entry name" value="GCP"/>
</dbReference>